<evidence type="ECO:0000313" key="4">
    <source>
        <dbReference type="EMBL" id="MFL0268963.1"/>
    </source>
</evidence>
<name>A0ABW8TUS3_9CLOT</name>
<comment type="caution">
    <text evidence="4">The sequence shown here is derived from an EMBL/GenBank/DDBJ whole genome shotgun (WGS) entry which is preliminary data.</text>
</comment>
<dbReference type="SUPFAM" id="SSF55469">
    <property type="entry name" value="FMN-dependent nitroreductase-like"/>
    <property type="match status" value="1"/>
</dbReference>
<gene>
    <name evidence="4" type="ORF">ACJDUH_12770</name>
</gene>
<dbReference type="PANTHER" id="PTHR43673">
    <property type="entry name" value="NAD(P)H NITROREDUCTASE YDGI-RELATED"/>
    <property type="match status" value="1"/>
</dbReference>
<dbReference type="PANTHER" id="PTHR43673:SF10">
    <property type="entry name" value="NADH DEHYDROGENASE_NAD(P)H NITROREDUCTASE XCC3605-RELATED"/>
    <property type="match status" value="1"/>
</dbReference>
<sequence>MEVKEAIQSRRSIRKFKQDAVPDDYITEIIEAARLAPSGTNLQPTRFVVIKSKEMREKLNEGTPLPFVTKAPVVIACCVDKNSIMASGERMKELTEAKAFEDTPLDKKTGDNKDKDDYNKRRSNMSEAALKAYMSLNLAIAVEHMILRATDLGLGSCWIMMVDGEKTKSILELDDRYDVVALVPIGYSDQAPSQRPRLPLDELIIKQC</sequence>
<dbReference type="Gene3D" id="3.40.109.10">
    <property type="entry name" value="NADH Oxidase"/>
    <property type="match status" value="1"/>
</dbReference>
<dbReference type="Pfam" id="PF00881">
    <property type="entry name" value="Nitroreductase"/>
    <property type="match status" value="1"/>
</dbReference>
<feature type="domain" description="Nitroreductase" evidence="3">
    <location>
        <begin position="7"/>
        <end position="187"/>
    </location>
</feature>
<organism evidence="4 5">
    <name type="scientific">Candidatus Clostridium radicumherbarum</name>
    <dbReference type="NCBI Taxonomy" id="3381662"/>
    <lineage>
        <taxon>Bacteria</taxon>
        <taxon>Bacillati</taxon>
        <taxon>Bacillota</taxon>
        <taxon>Clostridia</taxon>
        <taxon>Eubacteriales</taxon>
        <taxon>Clostridiaceae</taxon>
        <taxon>Clostridium</taxon>
    </lineage>
</organism>
<proteinExistence type="inferred from homology"/>
<dbReference type="EMBL" id="JBJHZY010000002">
    <property type="protein sequence ID" value="MFL0268963.1"/>
    <property type="molecule type" value="Genomic_DNA"/>
</dbReference>
<dbReference type="InterPro" id="IPR000415">
    <property type="entry name" value="Nitroreductase-like"/>
</dbReference>
<dbReference type="Proteomes" id="UP001623661">
    <property type="component" value="Unassembled WGS sequence"/>
</dbReference>
<reference evidence="4 5" key="1">
    <citation type="submission" date="2024-11" db="EMBL/GenBank/DDBJ databases">
        <authorList>
            <person name="Heng Y.C."/>
            <person name="Lim A.C.H."/>
            <person name="Lee J.K.Y."/>
            <person name="Kittelmann S."/>
        </authorList>
    </citation>
    <scope>NUCLEOTIDE SEQUENCE [LARGE SCALE GENOMIC DNA]</scope>
    <source>
        <strain evidence="4 5">WILCCON 0202</strain>
    </source>
</reference>
<evidence type="ECO:0000313" key="5">
    <source>
        <dbReference type="Proteomes" id="UP001623661"/>
    </source>
</evidence>
<comment type="similarity">
    <text evidence="1">Belongs to the nitroreductase family.</text>
</comment>
<keyword evidence="2" id="KW-0560">Oxidoreductase</keyword>
<evidence type="ECO:0000256" key="1">
    <source>
        <dbReference type="ARBA" id="ARBA00007118"/>
    </source>
</evidence>
<evidence type="ECO:0000256" key="2">
    <source>
        <dbReference type="ARBA" id="ARBA00023002"/>
    </source>
</evidence>
<accession>A0ABW8TUS3</accession>
<keyword evidence="5" id="KW-1185">Reference proteome</keyword>
<evidence type="ECO:0000259" key="3">
    <source>
        <dbReference type="Pfam" id="PF00881"/>
    </source>
</evidence>
<dbReference type="InterPro" id="IPR029479">
    <property type="entry name" value="Nitroreductase"/>
</dbReference>
<dbReference type="RefSeq" id="WP_406765584.1">
    <property type="nucleotide sequence ID" value="NZ_JBJHZY010000002.1"/>
</dbReference>
<protein>
    <submittedName>
        <fullName evidence="4">Nitroreductase family protein</fullName>
    </submittedName>
</protein>